<evidence type="ECO:0000313" key="6">
    <source>
        <dbReference type="EMBL" id="SUO04242.1"/>
    </source>
</evidence>
<dbReference type="InterPro" id="IPR036388">
    <property type="entry name" value="WH-like_DNA-bd_sf"/>
</dbReference>
<name>A0A380LN62_9FIRM</name>
<dbReference type="Gene3D" id="1.10.1790.10">
    <property type="entry name" value="PRD domain"/>
    <property type="match status" value="1"/>
</dbReference>
<sequence length="673" mass="77992">MSIIYTLDKRCQEILKILMYAKGYVKAQDLADELHISKRSIYYDLTKINEWLTDNDLPLLIQERGKGVLVPSDAISLIQKKMDAQDLGNLPVFTPEDRQYIEICTMICKNRKLYIEDFIDLCQVSRNTIINDLKAVIRFLKQYNIELHYDIKSGYEIIREAVKKRAIFFMLFPQILNHYQNRKILTEYEDEVISILSKLRHIEEELDTEYVSGILPTLALFMATLPNQHDTLNFADMDEEEIVQTKEYNLVQKYFSNLETSEKIYVTLHLLGSRLQTIPVNVSKEQGETYEMSKLLVSEFERLSYAYFKQEDELINAINAHLKTSLYRYRYGIQLGNPLLNNIKTEYEELFELTKRACHVLEKKIGTMISDAEVAYLTLHFGAFLTINQDDKKEFRILIICPNGIGTGNMLRNEITALIPQATEICNLPLSLYNENHGYDIVISTVILPNEKKLVVVHPILTDQDRVTILRNCMYTDPHAKMQIDEITKIASSYMNSTNLIKFQKSLQEYYSSIQIPKVPHRNFGQTLSYYLSAKHIQVCSKEVDWEEALRISCKPLLEDRSISESYVNAIINDQKYKGLYMFLADDLVLAHSAIENGVHHVDVSLCTFKKPVRFLNGKYARIILVLAAEDQTKHIRILNDVLDIFSKKKSIDQIVDLDSPLEISHYIATHID</sequence>
<dbReference type="AlphaFoldDB" id="A0A380LN62"/>
<keyword evidence="1" id="KW-0808">Transferase</keyword>
<dbReference type="GeneID" id="77462116"/>
<dbReference type="GO" id="GO:0009401">
    <property type="term" value="P:phosphoenolpyruvate-dependent sugar phosphotransferase system"/>
    <property type="evidence" value="ECO:0007669"/>
    <property type="project" value="InterPro"/>
</dbReference>
<dbReference type="GO" id="GO:0006355">
    <property type="term" value="P:regulation of DNA-templated transcription"/>
    <property type="evidence" value="ECO:0007669"/>
    <property type="project" value="InterPro"/>
</dbReference>
<dbReference type="Gene3D" id="3.40.930.10">
    <property type="entry name" value="Mannitol-specific EII, Chain A"/>
    <property type="match status" value="1"/>
</dbReference>
<feature type="domain" description="PTS EIIB type-2" evidence="4">
    <location>
        <begin position="395"/>
        <end position="481"/>
    </location>
</feature>
<evidence type="ECO:0000256" key="1">
    <source>
        <dbReference type="ARBA" id="ARBA00022679"/>
    </source>
</evidence>
<dbReference type="SUPFAM" id="SSF63520">
    <property type="entry name" value="PTS-regulatory domain, PRD"/>
    <property type="match status" value="1"/>
</dbReference>
<dbReference type="RefSeq" id="WP_022790389.1">
    <property type="nucleotide sequence ID" value="NZ_UHFX01000003.1"/>
</dbReference>
<dbReference type="PANTHER" id="PTHR30185">
    <property type="entry name" value="CRYPTIC BETA-GLUCOSIDE BGL OPERON ANTITERMINATOR"/>
    <property type="match status" value="1"/>
</dbReference>
<dbReference type="GO" id="GO:0008982">
    <property type="term" value="F:protein-N(PI)-phosphohistidine-sugar phosphotransferase activity"/>
    <property type="evidence" value="ECO:0007669"/>
    <property type="project" value="InterPro"/>
</dbReference>
<accession>A0A380LN62</accession>
<dbReference type="SUPFAM" id="SSF55804">
    <property type="entry name" value="Phoshotransferase/anion transport protein"/>
    <property type="match status" value="1"/>
</dbReference>
<dbReference type="InterPro" id="IPR036634">
    <property type="entry name" value="PRD_sf"/>
</dbReference>
<feature type="domain" description="PTS EIIA type-2" evidence="3">
    <location>
        <begin position="530"/>
        <end position="671"/>
    </location>
</feature>
<dbReference type="SUPFAM" id="SSF52794">
    <property type="entry name" value="PTS system IIB component-like"/>
    <property type="match status" value="1"/>
</dbReference>
<dbReference type="OrthoDB" id="9776005at2"/>
<dbReference type="CDD" id="cd05568">
    <property type="entry name" value="PTS_IIB_bgl_like"/>
    <property type="match status" value="1"/>
</dbReference>
<dbReference type="Pfam" id="PF00359">
    <property type="entry name" value="PTS_EIIA_2"/>
    <property type="match status" value="1"/>
</dbReference>
<evidence type="ECO:0000256" key="2">
    <source>
        <dbReference type="ARBA" id="ARBA00022737"/>
    </source>
</evidence>
<protein>
    <submittedName>
        <fullName evidence="6">PTS multi-domain regulator</fullName>
    </submittedName>
</protein>
<dbReference type="InterPro" id="IPR036390">
    <property type="entry name" value="WH_DNA-bd_sf"/>
</dbReference>
<evidence type="ECO:0000259" key="4">
    <source>
        <dbReference type="PROSITE" id="PS51099"/>
    </source>
</evidence>
<keyword evidence="7" id="KW-1185">Reference proteome</keyword>
<evidence type="ECO:0000313" key="7">
    <source>
        <dbReference type="Proteomes" id="UP000255523"/>
    </source>
</evidence>
<evidence type="ECO:0000259" key="5">
    <source>
        <dbReference type="PROSITE" id="PS51372"/>
    </source>
</evidence>
<dbReference type="PROSITE" id="PS51372">
    <property type="entry name" value="PRD_2"/>
    <property type="match status" value="1"/>
</dbReference>
<dbReference type="Pfam" id="PF00874">
    <property type="entry name" value="PRD"/>
    <property type="match status" value="1"/>
</dbReference>
<organism evidence="6 7">
    <name type="scientific">Faecalicoccus pleomorphus</name>
    <dbReference type="NCBI Taxonomy" id="1323"/>
    <lineage>
        <taxon>Bacteria</taxon>
        <taxon>Bacillati</taxon>
        <taxon>Bacillota</taxon>
        <taxon>Erysipelotrichia</taxon>
        <taxon>Erysipelotrichales</taxon>
        <taxon>Erysipelotrichaceae</taxon>
        <taxon>Faecalicoccus</taxon>
    </lineage>
</organism>
<dbReference type="InterPro" id="IPR011608">
    <property type="entry name" value="PRD"/>
</dbReference>
<keyword evidence="2" id="KW-0677">Repeat</keyword>
<dbReference type="InterPro" id="IPR036095">
    <property type="entry name" value="PTS_EIIB-like_sf"/>
</dbReference>
<reference evidence="6 7" key="1">
    <citation type="submission" date="2018-06" db="EMBL/GenBank/DDBJ databases">
        <authorList>
            <consortium name="Pathogen Informatics"/>
            <person name="Doyle S."/>
        </authorList>
    </citation>
    <scope>NUCLEOTIDE SEQUENCE [LARGE SCALE GENOMIC DNA]</scope>
    <source>
        <strain evidence="6 7">NCTC11087</strain>
    </source>
</reference>
<dbReference type="InterPro" id="IPR016152">
    <property type="entry name" value="PTrfase/Anion_transptr"/>
</dbReference>
<dbReference type="EMBL" id="UHFX01000003">
    <property type="protein sequence ID" value="SUO04242.1"/>
    <property type="molecule type" value="Genomic_DNA"/>
</dbReference>
<dbReference type="Gene3D" id="3.40.50.2300">
    <property type="match status" value="1"/>
</dbReference>
<dbReference type="InterPro" id="IPR002178">
    <property type="entry name" value="PTS_EIIA_type-2_dom"/>
</dbReference>
<feature type="domain" description="PRD" evidence="5">
    <location>
        <begin position="284"/>
        <end position="391"/>
    </location>
</feature>
<dbReference type="InterPro" id="IPR050661">
    <property type="entry name" value="BglG_antiterminators"/>
</dbReference>
<dbReference type="InterPro" id="IPR013011">
    <property type="entry name" value="PTS_EIIB_2"/>
</dbReference>
<dbReference type="Pfam" id="PF08279">
    <property type="entry name" value="HTH_11"/>
    <property type="match status" value="1"/>
</dbReference>
<dbReference type="SUPFAM" id="SSF46785">
    <property type="entry name" value="Winged helix' DNA-binding domain"/>
    <property type="match status" value="1"/>
</dbReference>
<dbReference type="PROSITE" id="PS51099">
    <property type="entry name" value="PTS_EIIB_TYPE_2"/>
    <property type="match status" value="1"/>
</dbReference>
<dbReference type="Proteomes" id="UP000255523">
    <property type="component" value="Unassembled WGS sequence"/>
</dbReference>
<evidence type="ECO:0000259" key="3">
    <source>
        <dbReference type="PROSITE" id="PS51094"/>
    </source>
</evidence>
<proteinExistence type="predicted"/>
<dbReference type="PANTHER" id="PTHR30185:SF9">
    <property type="entry name" value="MANNITOL-SPECIFIC PHOSPHOTRANSFERASE ENZYME IIA COMPONENT"/>
    <property type="match status" value="1"/>
</dbReference>
<dbReference type="Gene3D" id="1.10.10.10">
    <property type="entry name" value="Winged helix-like DNA-binding domain superfamily/Winged helix DNA-binding domain"/>
    <property type="match status" value="1"/>
</dbReference>
<dbReference type="PROSITE" id="PS51094">
    <property type="entry name" value="PTS_EIIA_TYPE_2"/>
    <property type="match status" value="1"/>
</dbReference>
<gene>
    <name evidence="6" type="primary">licR_1</name>
    <name evidence="6" type="ORF">NCTC11087_01152</name>
</gene>
<dbReference type="InterPro" id="IPR013196">
    <property type="entry name" value="HTH_11"/>
</dbReference>